<evidence type="ECO:0000256" key="11">
    <source>
        <dbReference type="PIRSR" id="PIRSR638639-50"/>
    </source>
</evidence>
<dbReference type="Pfam" id="PF16822">
    <property type="entry name" value="ALGX"/>
    <property type="match status" value="1"/>
</dbReference>
<evidence type="ECO:0000256" key="3">
    <source>
        <dbReference type="ARBA" id="ARBA00006553"/>
    </source>
</evidence>
<evidence type="ECO:0000256" key="9">
    <source>
        <dbReference type="ARBA" id="ARBA00023157"/>
    </source>
</evidence>
<dbReference type="CDD" id="cd14441">
    <property type="entry name" value="AlgX_N"/>
    <property type="match status" value="1"/>
</dbReference>
<keyword evidence="9" id="KW-1015">Disulfide bond</keyword>
<evidence type="ECO:0000313" key="16">
    <source>
        <dbReference type="Proteomes" id="UP000095039"/>
    </source>
</evidence>
<feature type="active site" evidence="11">
    <location>
        <position position="157"/>
    </location>
</feature>
<evidence type="ECO:0000259" key="14">
    <source>
        <dbReference type="Pfam" id="PF16824"/>
    </source>
</evidence>
<gene>
    <name evidence="15" type="ORF">A1OK_14090</name>
</gene>
<feature type="domain" description="Alginate biosynthesis protein AlgX C-terminal carbohydrate-binding module" evidence="14">
    <location>
        <begin position="329"/>
        <end position="445"/>
    </location>
</feature>
<keyword evidence="16" id="KW-1185">Reference proteome</keyword>
<evidence type="ECO:0000256" key="8">
    <source>
        <dbReference type="ARBA" id="ARBA00022841"/>
    </source>
</evidence>
<evidence type="ECO:0000256" key="6">
    <source>
        <dbReference type="ARBA" id="ARBA00022729"/>
    </source>
</evidence>
<dbReference type="Proteomes" id="UP000095039">
    <property type="component" value="Unassembled WGS sequence"/>
</dbReference>
<dbReference type="Gene3D" id="2.60.120.1380">
    <property type="entry name" value="C-terminal carbohydrate-binding module"/>
    <property type="match status" value="1"/>
</dbReference>
<keyword evidence="7" id="KW-0574">Periplasm</keyword>
<dbReference type="RefSeq" id="WP_016961786.1">
    <property type="nucleotide sequence ID" value="NZ_AJWN02000085.1"/>
</dbReference>
<sequence length="451" mass="50314">MKRSIIFLVLALMSLGVKAVPEYPISIVTSVCSEATIRANFPQALATAAFPLVLDDDGWMSGGSRELSHGFVESDLKDLERLLKAIKSQGTSYVYFALAPPRTLEKGKLIHGEYSNRETLKNAYLSLLSRLNDVGFLTSDLSKDMNTASPSFYFKRDTHWRPEGAKISAKNISDALSENNILNDIPLHSVESFINGYNIQSSDFFNQVMQDICGYKLPTEHAPNYESTPDVDADIFGDSLTPDISLIGTSYSENENYHFANFLRGYLQRDIVNHSISGGGEYGAWFNFFSNKSEDSTPPKIIIWELPSYSHPARYKHLRQIIPLVNNGCQTSESIAEITDTVTEKGKKEFIFDPALFGFKASELVMDIQSDDPQATSLSFRVWFDSGFYYDFTIDVIDADTADGRFVFELANKEWDYRGNILAIDLLSAAYSSTSTPLSLTGNVCLNAFRG</sequence>
<dbReference type="GO" id="GO:0042597">
    <property type="term" value="C:periplasmic space"/>
    <property type="evidence" value="ECO:0007669"/>
    <property type="project" value="UniProtKB-SubCell"/>
</dbReference>
<evidence type="ECO:0000256" key="2">
    <source>
        <dbReference type="ARBA" id="ARBA00005182"/>
    </source>
</evidence>
<evidence type="ECO:0000259" key="13">
    <source>
        <dbReference type="Pfam" id="PF16822"/>
    </source>
</evidence>
<keyword evidence="6 12" id="KW-0732">Signal</keyword>
<dbReference type="CDD" id="cd14487">
    <property type="entry name" value="AlgX_C"/>
    <property type="match status" value="1"/>
</dbReference>
<dbReference type="GO" id="GO:0042121">
    <property type="term" value="P:alginic acid biosynthetic process"/>
    <property type="evidence" value="ECO:0007669"/>
    <property type="project" value="UniProtKB-UniPathway"/>
</dbReference>
<proteinExistence type="inferred from homology"/>
<feature type="active site" description="Nucleophile" evidence="11">
    <location>
        <position position="250"/>
    </location>
</feature>
<feature type="domain" description="AlgX/AlgJ SGNH hydrolase-like" evidence="13">
    <location>
        <begin position="73"/>
        <end position="307"/>
    </location>
</feature>
<feature type="signal peptide" evidence="12">
    <location>
        <begin position="1"/>
        <end position="19"/>
    </location>
</feature>
<name>A0A1E5C1J5_9GAMM</name>
<evidence type="ECO:0000256" key="7">
    <source>
        <dbReference type="ARBA" id="ARBA00022764"/>
    </source>
</evidence>
<evidence type="ECO:0000256" key="5">
    <source>
        <dbReference type="ARBA" id="ARBA00022679"/>
    </source>
</evidence>
<dbReference type="InterPro" id="IPR031811">
    <property type="entry name" value="ALGX/ALGJ_SGNH-like"/>
</dbReference>
<keyword evidence="5" id="KW-0808">Transferase</keyword>
<evidence type="ECO:0000256" key="1">
    <source>
        <dbReference type="ARBA" id="ARBA00004418"/>
    </source>
</evidence>
<comment type="subcellular location">
    <subcellularLocation>
        <location evidence="1">Periplasm</location>
    </subcellularLocation>
</comment>
<evidence type="ECO:0000256" key="10">
    <source>
        <dbReference type="ARBA" id="ARBA00032384"/>
    </source>
</evidence>
<dbReference type="GO" id="GO:0016740">
    <property type="term" value="F:transferase activity"/>
    <property type="evidence" value="ECO:0007669"/>
    <property type="project" value="UniProtKB-KW"/>
</dbReference>
<evidence type="ECO:0000256" key="4">
    <source>
        <dbReference type="ARBA" id="ARBA00013937"/>
    </source>
</evidence>
<comment type="caution">
    <text evidence="15">The sequence shown here is derived from an EMBL/GenBank/DDBJ whole genome shotgun (WGS) entry which is preliminary data.</text>
</comment>
<dbReference type="Pfam" id="PF16824">
    <property type="entry name" value="CBM_26"/>
    <property type="match status" value="1"/>
</dbReference>
<feature type="chain" id="PRO_5009172259" description="Alginate biosynthesis protein AlgX" evidence="12">
    <location>
        <begin position="20"/>
        <end position="451"/>
    </location>
</feature>
<organism evidence="15 16">
    <name type="scientific">Enterovibrio norvegicus FF-454</name>
    <dbReference type="NCBI Taxonomy" id="1185651"/>
    <lineage>
        <taxon>Bacteria</taxon>
        <taxon>Pseudomonadati</taxon>
        <taxon>Pseudomonadota</taxon>
        <taxon>Gammaproteobacteria</taxon>
        <taxon>Vibrionales</taxon>
        <taxon>Vibrionaceae</taxon>
        <taxon>Enterovibrio</taxon>
    </lineage>
</organism>
<comment type="pathway">
    <text evidence="2">Glycan biosynthesis; alginate biosynthesis.</text>
</comment>
<feature type="active site" description="Proton acceptor" evidence="11">
    <location>
        <position position="159"/>
    </location>
</feature>
<dbReference type="EMBL" id="AJWN02000085">
    <property type="protein sequence ID" value="OEE59388.1"/>
    <property type="molecule type" value="Genomic_DNA"/>
</dbReference>
<reference evidence="15 16" key="1">
    <citation type="journal article" date="2012" name="Science">
        <title>Ecological populations of bacteria act as socially cohesive units of antibiotic production and resistance.</title>
        <authorList>
            <person name="Cordero O.X."/>
            <person name="Wildschutte H."/>
            <person name="Kirkup B."/>
            <person name="Proehl S."/>
            <person name="Ngo L."/>
            <person name="Hussain F."/>
            <person name="Le Roux F."/>
            <person name="Mincer T."/>
            <person name="Polz M.F."/>
        </authorList>
    </citation>
    <scope>NUCLEOTIDE SEQUENCE [LARGE SCALE GENOMIC DNA]</scope>
    <source>
        <strain evidence="15 16">FF-454</strain>
    </source>
</reference>
<dbReference type="InterPro" id="IPR031798">
    <property type="entry name" value="AlgX_C"/>
</dbReference>
<dbReference type="UniPathway" id="UPA00286"/>
<keyword evidence="8" id="KW-0016">Alginate biosynthesis</keyword>
<dbReference type="InterPro" id="IPR038639">
    <property type="entry name" value="AlgX_C_sf"/>
</dbReference>
<dbReference type="InterPro" id="IPR034655">
    <property type="entry name" value="AlgX_N"/>
</dbReference>
<evidence type="ECO:0000313" key="15">
    <source>
        <dbReference type="EMBL" id="OEE59388.1"/>
    </source>
</evidence>
<protein>
    <recommendedName>
        <fullName evidence="4">Alginate biosynthesis protein AlgX</fullName>
    </recommendedName>
    <alternativeName>
        <fullName evidence="10">Probable alginate O-acetyltransferase AlgX</fullName>
    </alternativeName>
</protein>
<dbReference type="AlphaFoldDB" id="A0A1E5C1J5"/>
<accession>A0A1E5C1J5</accession>
<evidence type="ECO:0000256" key="12">
    <source>
        <dbReference type="SAM" id="SignalP"/>
    </source>
</evidence>
<comment type="similarity">
    <text evidence="3">Belongs to the AlgX family.</text>
</comment>